<proteinExistence type="predicted"/>
<keyword evidence="5" id="KW-1185">Reference proteome</keyword>
<dbReference type="RefSeq" id="WP_066069260.1">
    <property type="nucleotide sequence ID" value="NZ_FRBG01000003.1"/>
</dbReference>
<reference evidence="2 4" key="1">
    <citation type="submission" date="2016-02" db="EMBL/GenBank/DDBJ databases">
        <title>Draft genome sequence for Clostridium paradoxum JW-YL-7.</title>
        <authorList>
            <person name="Utturkar S.M."/>
            <person name="Lancaster A."/>
            <person name="Poole F.L."/>
            <person name="Adams M.W."/>
            <person name="Brown S.D."/>
        </authorList>
    </citation>
    <scope>NUCLEOTIDE SEQUENCE [LARGE SCALE GENOMIC DNA]</scope>
    <source>
        <strain evidence="2 4">JW-YL-7</strain>
    </source>
</reference>
<keyword evidence="1" id="KW-0812">Transmembrane</keyword>
<evidence type="ECO:0000256" key="1">
    <source>
        <dbReference type="SAM" id="Phobius"/>
    </source>
</evidence>
<keyword evidence="1" id="KW-0472">Membrane</keyword>
<organism evidence="2 4">
    <name type="scientific">Alkalithermobacter thermoalcaliphilus JW-YL-7 = DSM 7308</name>
    <dbReference type="NCBI Taxonomy" id="1121328"/>
    <lineage>
        <taxon>Bacteria</taxon>
        <taxon>Bacillati</taxon>
        <taxon>Bacillota</taxon>
        <taxon>Clostridia</taxon>
        <taxon>Peptostreptococcales</taxon>
        <taxon>Tepidibacteraceae</taxon>
        <taxon>Alkalithermobacter</taxon>
    </lineage>
</organism>
<dbReference type="InterPro" id="IPR010690">
    <property type="entry name" value="YqfD"/>
</dbReference>
<feature type="transmembrane region" description="Helical" evidence="1">
    <location>
        <begin position="87"/>
        <end position="110"/>
    </location>
</feature>
<dbReference type="NCBIfam" id="TIGR02876">
    <property type="entry name" value="spore_yqfD"/>
    <property type="match status" value="1"/>
</dbReference>
<dbReference type="PATRIC" id="fig|1121328.3.peg.763"/>
<protein>
    <submittedName>
        <fullName evidence="3">Similar to stage IV sporulation protein</fullName>
    </submittedName>
    <submittedName>
        <fullName evidence="2">Sporulation protein YqfD</fullName>
    </submittedName>
</protein>
<sequence length="385" mass="44913">MWQYVKGFVIVTIEGLNLERFISEIARSGLYIFNVRRITSTKIEFYIYKKDFAKLVSVYRRSNYNIKVKRSIGIPFLMKRIYKRKSLLLGGIISLFILMILTTFITNVYIDAPEGINKDIIRQEIYKLGLKPWTNKYIIDKKDIRDKMLLKFDEIAHITINIHGTNAYVEIIKKEEEIREKERLSCNIIAKKNGIIEKVIARKGDALVKKGDIVKKGDVLIAGGDIVAKGEVFARTFYEVSQEDVYLEKLKIKTGNKKRIIKINIFDKTYSLKRNITYKDYIDEKKVYSIYKIPVEIEIQTFYEVNIKERKKDISVLKQNLRQKAFKKIDYLIPPEAKIVNKTENYRVDGYNLKFTVTIEVIENIGKEEKIKGGASIDNSKENGN</sequence>
<dbReference type="STRING" id="1121328.JWYL7_0757"/>
<dbReference type="EMBL" id="FRBG01000003">
    <property type="protein sequence ID" value="SHK64854.1"/>
    <property type="molecule type" value="Genomic_DNA"/>
</dbReference>
<gene>
    <name evidence="2" type="ORF">JWYL7_0757</name>
    <name evidence="3" type="ORF">SAMN05661008_00641</name>
</gene>
<dbReference type="EMBL" id="LSFY01000001">
    <property type="protein sequence ID" value="KXZ39682.1"/>
    <property type="molecule type" value="Genomic_DNA"/>
</dbReference>
<accession>A0A150FPX7</accession>
<keyword evidence="1" id="KW-1133">Transmembrane helix</keyword>
<evidence type="ECO:0000313" key="4">
    <source>
        <dbReference type="Proteomes" id="UP000092605"/>
    </source>
</evidence>
<comment type="caution">
    <text evidence="2">The sequence shown here is derived from an EMBL/GenBank/DDBJ whole genome shotgun (WGS) entry which is preliminary data.</text>
</comment>
<evidence type="ECO:0000313" key="2">
    <source>
        <dbReference type="EMBL" id="KXZ39682.1"/>
    </source>
</evidence>
<dbReference type="Pfam" id="PF06898">
    <property type="entry name" value="YqfD"/>
    <property type="match status" value="1"/>
</dbReference>
<reference evidence="3 5" key="2">
    <citation type="submission" date="2016-11" db="EMBL/GenBank/DDBJ databases">
        <authorList>
            <person name="Varghese N."/>
            <person name="Submissions S."/>
        </authorList>
    </citation>
    <scope>NUCLEOTIDE SEQUENCE [LARGE SCALE GENOMIC DNA]</scope>
    <source>
        <strain evidence="3 5">DSM 7308</strain>
    </source>
</reference>
<evidence type="ECO:0000313" key="5">
    <source>
        <dbReference type="Proteomes" id="UP000323392"/>
    </source>
</evidence>
<dbReference type="AlphaFoldDB" id="A0A150FPX7"/>
<dbReference type="Proteomes" id="UP000323392">
    <property type="component" value="Unassembled WGS sequence"/>
</dbReference>
<dbReference type="PIRSF" id="PIRSF029895">
    <property type="entry name" value="SpoIV"/>
    <property type="match status" value="1"/>
</dbReference>
<evidence type="ECO:0000313" key="3">
    <source>
        <dbReference type="EMBL" id="SHK64854.1"/>
    </source>
</evidence>
<name>A0A150FPX7_CLOPD</name>
<dbReference type="Proteomes" id="UP000092605">
    <property type="component" value="Unassembled WGS sequence"/>
</dbReference>